<comment type="caution">
    <text evidence="8">The sequence shown here is derived from an EMBL/GenBank/DDBJ whole genome shotgun (WGS) entry which is preliminary data.</text>
</comment>
<evidence type="ECO:0000256" key="3">
    <source>
        <dbReference type="ARBA" id="ARBA00022989"/>
    </source>
</evidence>
<feature type="transmembrane region" description="Helical" evidence="6">
    <location>
        <begin position="218"/>
        <end position="236"/>
    </location>
</feature>
<feature type="domain" description="Amino acid transporter transmembrane" evidence="7">
    <location>
        <begin position="86"/>
        <end position="519"/>
    </location>
</feature>
<feature type="transmembrane region" description="Helical" evidence="6">
    <location>
        <begin position="248"/>
        <end position="269"/>
    </location>
</feature>
<feature type="transmembrane region" description="Helical" evidence="6">
    <location>
        <begin position="500"/>
        <end position="522"/>
    </location>
</feature>
<evidence type="ECO:0000256" key="6">
    <source>
        <dbReference type="SAM" id="Phobius"/>
    </source>
</evidence>
<evidence type="ECO:0000259" key="7">
    <source>
        <dbReference type="Pfam" id="PF01490"/>
    </source>
</evidence>
<evidence type="ECO:0000256" key="4">
    <source>
        <dbReference type="ARBA" id="ARBA00023136"/>
    </source>
</evidence>
<keyword evidence="3 6" id="KW-1133">Transmembrane helix</keyword>
<feature type="transmembrane region" description="Helical" evidence="6">
    <location>
        <begin position="109"/>
        <end position="128"/>
    </location>
</feature>
<dbReference type="OrthoDB" id="513400at2759"/>
<dbReference type="Proteomes" id="UP000037460">
    <property type="component" value="Unassembled WGS sequence"/>
</dbReference>
<evidence type="ECO:0000256" key="2">
    <source>
        <dbReference type="ARBA" id="ARBA00022692"/>
    </source>
</evidence>
<dbReference type="GO" id="GO:0015179">
    <property type="term" value="F:L-amino acid transmembrane transporter activity"/>
    <property type="evidence" value="ECO:0007669"/>
    <property type="project" value="TreeGrafter"/>
</dbReference>
<dbReference type="Pfam" id="PF01490">
    <property type="entry name" value="Aa_trans"/>
    <property type="match status" value="1"/>
</dbReference>
<protein>
    <submittedName>
        <fullName evidence="8">Amino acid transporter</fullName>
    </submittedName>
</protein>
<dbReference type="GO" id="GO:0016020">
    <property type="term" value="C:membrane"/>
    <property type="evidence" value="ECO:0007669"/>
    <property type="project" value="UniProtKB-SubCell"/>
</dbReference>
<dbReference type="EMBL" id="JWZX01000922">
    <property type="protein sequence ID" value="KOO35295.1"/>
    <property type="molecule type" value="Genomic_DNA"/>
</dbReference>
<feature type="compositionally biased region" description="Polar residues" evidence="5">
    <location>
        <begin position="1"/>
        <end position="10"/>
    </location>
</feature>
<dbReference type="InterPro" id="IPR013057">
    <property type="entry name" value="AA_transpt_TM"/>
</dbReference>
<organism evidence="8 9">
    <name type="scientific">Chrysochromulina tobinii</name>
    <dbReference type="NCBI Taxonomy" id="1460289"/>
    <lineage>
        <taxon>Eukaryota</taxon>
        <taxon>Haptista</taxon>
        <taxon>Haptophyta</taxon>
        <taxon>Prymnesiophyceae</taxon>
        <taxon>Prymnesiales</taxon>
        <taxon>Chrysochromulinaceae</taxon>
        <taxon>Chrysochromulina</taxon>
    </lineage>
</organism>
<proteinExistence type="predicted"/>
<keyword evidence="4 6" id="KW-0472">Membrane</keyword>
<reference evidence="9" key="1">
    <citation type="journal article" date="2015" name="PLoS Genet.">
        <title>Genome Sequence and Transcriptome Analyses of Chrysochromulina tobin: Metabolic Tools for Enhanced Algal Fitness in the Prominent Order Prymnesiales (Haptophyceae).</title>
        <authorList>
            <person name="Hovde B.T."/>
            <person name="Deodato C.R."/>
            <person name="Hunsperger H.M."/>
            <person name="Ryken S.A."/>
            <person name="Yost W."/>
            <person name="Jha R.K."/>
            <person name="Patterson J."/>
            <person name="Monnat R.J. Jr."/>
            <person name="Barlow S.B."/>
            <person name="Starkenburg S.R."/>
            <person name="Cattolico R.A."/>
        </authorList>
    </citation>
    <scope>NUCLEOTIDE SEQUENCE</scope>
    <source>
        <strain evidence="9">CCMP291</strain>
    </source>
</reference>
<keyword evidence="9" id="KW-1185">Reference proteome</keyword>
<evidence type="ECO:0000256" key="5">
    <source>
        <dbReference type="SAM" id="MobiDB-lite"/>
    </source>
</evidence>
<feature type="transmembrane region" description="Helical" evidence="6">
    <location>
        <begin position="163"/>
        <end position="183"/>
    </location>
</feature>
<comment type="subcellular location">
    <subcellularLocation>
        <location evidence="1">Membrane</location>
        <topology evidence="1">Multi-pass membrane protein</topology>
    </subcellularLocation>
</comment>
<feature type="transmembrane region" description="Helical" evidence="6">
    <location>
        <begin position="84"/>
        <end position="103"/>
    </location>
</feature>
<feature type="transmembrane region" description="Helical" evidence="6">
    <location>
        <begin position="320"/>
        <end position="346"/>
    </location>
</feature>
<evidence type="ECO:0000313" key="9">
    <source>
        <dbReference type="Proteomes" id="UP000037460"/>
    </source>
</evidence>
<evidence type="ECO:0000256" key="1">
    <source>
        <dbReference type="ARBA" id="ARBA00004141"/>
    </source>
</evidence>
<keyword evidence="2 6" id="KW-0812">Transmembrane</keyword>
<dbReference type="PANTHER" id="PTHR22950:SF702">
    <property type="entry name" value="AMINO ACID TRANSPORTER PROTEIN"/>
    <property type="match status" value="1"/>
</dbReference>
<sequence>MVASGKSTIFNDPWANPRTGAGTKAPPEAPPYDENSYEPEDTEDGSSFQWRGSPSEFRREPQVRDPSVGLNASLLQPRRARIQFTSVAAVAAPLMLAIAGSALTPLPCAFSLAGVPLGTVVLLCIGVANNYTCVLMVRAASRLGVSGYEEVVLAAGGRPALRWCRVALILLLFGTIVGCLATIQETGTRAMRELSRQVLLEGYVKTGKAVQWLALDPVGRIALIVSLTIVVLLPLSMGSLGEMQCVSVLGVALMAVISVYMVASAALLGDDDMSLIVSMPKGKLALSEAASTFSYAFYVQPWVVPQLRMLPPGEQGASTVVAAIHVIFVITGIAYLCVGLGGLFFFGDGFVPQDLVQGLRGSVSGPLAGVFCTYSILCFPPNVVPLRETLVRLYLETPPRLEIAPCLEHIASMFTPRLVITESASEALAPQPPMNSPDSSEEAALPPPIQPSPSWASAVVHTAGGSTAVLPPLQNMVLTTALVGGALGVTAVLPNASAQIFALTGATGVCAIGYIFPIYAFWCLPEPLGGARSPSMQVLA</sequence>
<feature type="region of interest" description="Disordered" evidence="5">
    <location>
        <begin position="428"/>
        <end position="447"/>
    </location>
</feature>
<evidence type="ECO:0000313" key="8">
    <source>
        <dbReference type="EMBL" id="KOO35295.1"/>
    </source>
</evidence>
<accession>A0A0M0K8Z3</accession>
<feature type="compositionally biased region" description="Acidic residues" evidence="5">
    <location>
        <begin position="35"/>
        <end position="44"/>
    </location>
</feature>
<feature type="region of interest" description="Disordered" evidence="5">
    <location>
        <begin position="1"/>
        <end position="64"/>
    </location>
</feature>
<dbReference type="PANTHER" id="PTHR22950">
    <property type="entry name" value="AMINO ACID TRANSPORTER"/>
    <property type="match status" value="1"/>
</dbReference>
<feature type="transmembrane region" description="Helical" evidence="6">
    <location>
        <begin position="476"/>
        <end position="493"/>
    </location>
</feature>
<name>A0A0M0K8Z3_9EUKA</name>
<dbReference type="AlphaFoldDB" id="A0A0M0K8Z3"/>
<gene>
    <name evidence="8" type="ORF">Ctob_013721</name>
</gene>